<dbReference type="InterPro" id="IPR000477">
    <property type="entry name" value="RT_dom"/>
</dbReference>
<organism evidence="2 3">
    <name type="scientific">Elysia marginata</name>
    <dbReference type="NCBI Taxonomy" id="1093978"/>
    <lineage>
        <taxon>Eukaryota</taxon>
        <taxon>Metazoa</taxon>
        <taxon>Spiralia</taxon>
        <taxon>Lophotrochozoa</taxon>
        <taxon>Mollusca</taxon>
        <taxon>Gastropoda</taxon>
        <taxon>Heterobranchia</taxon>
        <taxon>Euthyneura</taxon>
        <taxon>Panpulmonata</taxon>
        <taxon>Sacoglossa</taxon>
        <taxon>Placobranchoidea</taxon>
        <taxon>Plakobranchidae</taxon>
        <taxon>Elysia</taxon>
    </lineage>
</organism>
<proteinExistence type="predicted"/>
<accession>A0AAV4EVN5</accession>
<evidence type="ECO:0000313" key="3">
    <source>
        <dbReference type="Proteomes" id="UP000762676"/>
    </source>
</evidence>
<gene>
    <name evidence="2" type="ORF">ElyMa_003637500</name>
</gene>
<keyword evidence="3" id="KW-1185">Reference proteome</keyword>
<protein>
    <submittedName>
        <fullName evidence="2">LINE-1 retrotransposable element ORF2 protein</fullName>
    </submittedName>
</protein>
<dbReference type="Pfam" id="PF00078">
    <property type="entry name" value="RVT_1"/>
    <property type="match status" value="1"/>
</dbReference>
<dbReference type="Proteomes" id="UP000762676">
    <property type="component" value="Unassembled WGS sequence"/>
</dbReference>
<dbReference type="InterPro" id="IPR043502">
    <property type="entry name" value="DNA/RNA_pol_sf"/>
</dbReference>
<evidence type="ECO:0000259" key="1">
    <source>
        <dbReference type="PROSITE" id="PS50878"/>
    </source>
</evidence>
<dbReference type="SUPFAM" id="SSF56672">
    <property type="entry name" value="DNA/RNA polymerases"/>
    <property type="match status" value="1"/>
</dbReference>
<comment type="caution">
    <text evidence="2">The sequence shown here is derived from an EMBL/GenBank/DDBJ whole genome shotgun (WGS) entry which is preliminary data.</text>
</comment>
<dbReference type="EMBL" id="BMAT01007451">
    <property type="protein sequence ID" value="GFR64660.1"/>
    <property type="molecule type" value="Genomic_DNA"/>
</dbReference>
<feature type="domain" description="Reverse transcriptase" evidence="1">
    <location>
        <begin position="39"/>
        <end position="204"/>
    </location>
</feature>
<dbReference type="PANTHER" id="PTHR19446">
    <property type="entry name" value="REVERSE TRANSCRIPTASES"/>
    <property type="match status" value="1"/>
</dbReference>
<sequence>MKDEVRAAGKATGPDGVAVEIKEALEEYGVEKLTSLLNEIYDTGEIPTDISRSVFIALPKKPGATDCELHRTISLMSHVTKILLRVVMMRIRSKIKPEIVDEQYGFVEGKGTINAVYTLRTLIQRAIEVQKDVYLCFIDYTKAFDRVRHDEIMKDLTQIKIDGKDLTVIKNIYWEQAAAMRVEGETSTYQKIKRGVHQGLRPFS</sequence>
<evidence type="ECO:0000313" key="2">
    <source>
        <dbReference type="EMBL" id="GFR64660.1"/>
    </source>
</evidence>
<dbReference type="AlphaFoldDB" id="A0AAV4EVN5"/>
<reference evidence="2 3" key="1">
    <citation type="journal article" date="2021" name="Elife">
        <title>Chloroplast acquisition without the gene transfer in kleptoplastic sea slugs, Plakobranchus ocellatus.</title>
        <authorList>
            <person name="Maeda T."/>
            <person name="Takahashi S."/>
            <person name="Yoshida T."/>
            <person name="Shimamura S."/>
            <person name="Takaki Y."/>
            <person name="Nagai Y."/>
            <person name="Toyoda A."/>
            <person name="Suzuki Y."/>
            <person name="Arimoto A."/>
            <person name="Ishii H."/>
            <person name="Satoh N."/>
            <person name="Nishiyama T."/>
            <person name="Hasebe M."/>
            <person name="Maruyama T."/>
            <person name="Minagawa J."/>
            <person name="Obokata J."/>
            <person name="Shigenobu S."/>
        </authorList>
    </citation>
    <scope>NUCLEOTIDE SEQUENCE [LARGE SCALE GENOMIC DNA]</scope>
</reference>
<dbReference type="PROSITE" id="PS50878">
    <property type="entry name" value="RT_POL"/>
    <property type="match status" value="1"/>
</dbReference>
<name>A0AAV4EVN5_9GAST</name>